<keyword evidence="2 8" id="KW-0813">Transport</keyword>
<dbReference type="AlphaFoldDB" id="A0ABD0JZ13"/>
<feature type="transmembrane region" description="Helical" evidence="10">
    <location>
        <begin position="292"/>
        <end position="320"/>
    </location>
</feature>
<dbReference type="Proteomes" id="UP001519460">
    <property type="component" value="Unassembled WGS sequence"/>
</dbReference>
<feature type="transmembrane region" description="Helical" evidence="10">
    <location>
        <begin position="521"/>
        <end position="547"/>
    </location>
</feature>
<feature type="transmembrane region" description="Helical" evidence="10">
    <location>
        <begin position="383"/>
        <end position="401"/>
    </location>
</feature>
<accession>A0ABD0JZ13</accession>
<evidence type="ECO:0000256" key="10">
    <source>
        <dbReference type="SAM" id="Phobius"/>
    </source>
</evidence>
<evidence type="ECO:0000313" key="12">
    <source>
        <dbReference type="Proteomes" id="UP001519460"/>
    </source>
</evidence>
<protein>
    <recommendedName>
        <fullName evidence="8">Transporter</fullName>
    </recommendedName>
</protein>
<keyword evidence="8" id="KW-0769">Symport</keyword>
<feature type="binding site" evidence="6">
    <location>
        <position position="496"/>
    </location>
    <ligand>
        <name>Na(+)</name>
        <dbReference type="ChEBI" id="CHEBI:29101"/>
        <label>1</label>
    </ligand>
</feature>
<keyword evidence="3 8" id="KW-0812">Transmembrane</keyword>
<dbReference type="PROSITE" id="PS00610">
    <property type="entry name" value="NA_NEUROTRAN_SYMP_1"/>
    <property type="match status" value="1"/>
</dbReference>
<comment type="caution">
    <text evidence="11">The sequence shown here is derived from an EMBL/GenBank/DDBJ whole genome shotgun (WGS) entry which is preliminary data.</text>
</comment>
<keyword evidence="6" id="KW-0479">Metal-binding</keyword>
<dbReference type="PRINTS" id="PR00176">
    <property type="entry name" value="NANEUSMPORT"/>
</dbReference>
<gene>
    <name evidence="11" type="ORF">BaRGS_00028781</name>
</gene>
<evidence type="ECO:0000256" key="6">
    <source>
        <dbReference type="PIRSR" id="PIRSR600175-1"/>
    </source>
</evidence>
<dbReference type="Pfam" id="PF00209">
    <property type="entry name" value="SNF"/>
    <property type="match status" value="2"/>
</dbReference>
<name>A0ABD0JZ13_9CAEN</name>
<evidence type="ECO:0000256" key="5">
    <source>
        <dbReference type="ARBA" id="ARBA00023136"/>
    </source>
</evidence>
<evidence type="ECO:0000256" key="4">
    <source>
        <dbReference type="ARBA" id="ARBA00022989"/>
    </source>
</evidence>
<keyword evidence="4 10" id="KW-1133">Transmembrane helix</keyword>
<feature type="region of interest" description="Disordered" evidence="9">
    <location>
        <begin position="191"/>
        <end position="211"/>
    </location>
</feature>
<keyword evidence="6" id="KW-0915">Sodium</keyword>
<comment type="similarity">
    <text evidence="8">Belongs to the sodium:neurotransmitter symporter (SNF) (TC 2.A.22) family.</text>
</comment>
<organism evidence="11 12">
    <name type="scientific">Batillaria attramentaria</name>
    <dbReference type="NCBI Taxonomy" id="370345"/>
    <lineage>
        <taxon>Eukaryota</taxon>
        <taxon>Metazoa</taxon>
        <taxon>Spiralia</taxon>
        <taxon>Lophotrochozoa</taxon>
        <taxon>Mollusca</taxon>
        <taxon>Gastropoda</taxon>
        <taxon>Caenogastropoda</taxon>
        <taxon>Sorbeoconcha</taxon>
        <taxon>Cerithioidea</taxon>
        <taxon>Batillariidae</taxon>
        <taxon>Batillaria</taxon>
    </lineage>
</organism>
<feature type="binding site" evidence="6">
    <location>
        <position position="228"/>
    </location>
    <ligand>
        <name>Na(+)</name>
        <dbReference type="ChEBI" id="CHEBI:29101"/>
        <label>1</label>
    </ligand>
</feature>
<feature type="non-terminal residue" evidence="11">
    <location>
        <position position="663"/>
    </location>
</feature>
<dbReference type="PANTHER" id="PTHR11616">
    <property type="entry name" value="SODIUM/CHLORIDE DEPENDENT TRANSPORTER"/>
    <property type="match status" value="1"/>
</dbReference>
<evidence type="ECO:0000256" key="1">
    <source>
        <dbReference type="ARBA" id="ARBA00004141"/>
    </source>
</evidence>
<feature type="compositionally biased region" description="Polar residues" evidence="9">
    <location>
        <begin position="17"/>
        <end position="29"/>
    </location>
</feature>
<feature type="transmembrane region" description="Helical" evidence="10">
    <location>
        <begin position="465"/>
        <end position="492"/>
    </location>
</feature>
<feature type="binding site" evidence="6">
    <location>
        <position position="492"/>
    </location>
    <ligand>
        <name>Na(+)</name>
        <dbReference type="ChEBI" id="CHEBI:29101"/>
        <label>1</label>
    </ligand>
</feature>
<feature type="binding site" evidence="6">
    <location>
        <position position="226"/>
    </location>
    <ligand>
        <name>Na(+)</name>
        <dbReference type="ChEBI" id="CHEBI:29101"/>
        <label>1</label>
    </ligand>
</feature>
<feature type="binding site" evidence="6">
    <location>
        <position position="495"/>
    </location>
    <ligand>
        <name>Na(+)</name>
        <dbReference type="ChEBI" id="CHEBI:29101"/>
        <label>1</label>
    </ligand>
</feature>
<keyword evidence="7" id="KW-1015">Disulfide bond</keyword>
<feature type="transmembrane region" description="Helical" evidence="10">
    <location>
        <begin position="634"/>
        <end position="655"/>
    </location>
</feature>
<dbReference type="EMBL" id="JACVVK020000291">
    <property type="protein sequence ID" value="KAK7479954.1"/>
    <property type="molecule type" value="Genomic_DNA"/>
</dbReference>
<feature type="transmembrane region" description="Helical" evidence="10">
    <location>
        <begin position="250"/>
        <end position="271"/>
    </location>
</feature>
<dbReference type="InterPro" id="IPR000175">
    <property type="entry name" value="Na/ntran_symport"/>
</dbReference>
<feature type="compositionally biased region" description="Basic and acidic residues" evidence="9">
    <location>
        <begin position="30"/>
        <end position="51"/>
    </location>
</feature>
<reference evidence="11 12" key="1">
    <citation type="journal article" date="2023" name="Sci. Data">
        <title>Genome assembly of the Korean intertidal mud-creeper Batillaria attramentaria.</title>
        <authorList>
            <person name="Patra A.K."/>
            <person name="Ho P.T."/>
            <person name="Jun S."/>
            <person name="Lee S.J."/>
            <person name="Kim Y."/>
            <person name="Won Y.J."/>
        </authorList>
    </citation>
    <scope>NUCLEOTIDE SEQUENCE [LARGE SCALE GENOMIC DNA]</scope>
    <source>
        <strain evidence="11">Wonlab-2016</strain>
    </source>
</reference>
<keyword evidence="12" id="KW-1185">Reference proteome</keyword>
<evidence type="ECO:0000256" key="2">
    <source>
        <dbReference type="ARBA" id="ARBA00022448"/>
    </source>
</evidence>
<evidence type="ECO:0000256" key="3">
    <source>
        <dbReference type="ARBA" id="ARBA00022692"/>
    </source>
</evidence>
<dbReference type="InterPro" id="IPR037272">
    <property type="entry name" value="SNS_sf"/>
</dbReference>
<proteinExistence type="inferred from homology"/>
<feature type="transmembrane region" description="Helical" evidence="10">
    <location>
        <begin position="553"/>
        <end position="573"/>
    </location>
</feature>
<comment type="subcellular location">
    <subcellularLocation>
        <location evidence="1">Membrane</location>
        <topology evidence="1">Multi-pass membrane protein</topology>
    </subcellularLocation>
</comment>
<dbReference type="GO" id="GO:0016020">
    <property type="term" value="C:membrane"/>
    <property type="evidence" value="ECO:0007669"/>
    <property type="project" value="UniProtKB-SubCell"/>
</dbReference>
<evidence type="ECO:0000256" key="9">
    <source>
        <dbReference type="SAM" id="MobiDB-lite"/>
    </source>
</evidence>
<feature type="region of interest" description="Disordered" evidence="9">
    <location>
        <begin position="1"/>
        <end position="51"/>
    </location>
</feature>
<dbReference type="GO" id="GO:0015293">
    <property type="term" value="F:symporter activity"/>
    <property type="evidence" value="ECO:0007669"/>
    <property type="project" value="UniProtKB-KW"/>
</dbReference>
<feature type="disulfide bond" evidence="7">
    <location>
        <begin position="332"/>
        <end position="341"/>
    </location>
</feature>
<feature type="binding site" evidence="6">
    <location>
        <position position="233"/>
    </location>
    <ligand>
        <name>Na(+)</name>
        <dbReference type="ChEBI" id="CHEBI:29101"/>
        <label>1</label>
    </ligand>
</feature>
<feature type="binding site" evidence="6">
    <location>
        <position position="427"/>
    </location>
    <ligand>
        <name>Na(+)</name>
        <dbReference type="ChEBI" id="CHEBI:29101"/>
        <label>1</label>
    </ligand>
</feature>
<evidence type="ECO:0000313" key="11">
    <source>
        <dbReference type="EMBL" id="KAK7479954.1"/>
    </source>
</evidence>
<sequence length="663" mass="73513">MGDYYKYPRAEEGGNTGQNSQFSFPASRNESPKSDGKMVVVQREDQEQDGCDRISQDAILLGSGEEECQDDRSSCDRICPGNTEQEVGRILQDTPLRNTPEIAQDANGRIVNGTLFTDDNQPSRENAYNIRHSNNLQDKRFSLTETQNCRVSQGGRPQRDDATLQDKTILLPVKATELTFELNGGVTESNTQLLEKRDGQTGEGEEEEEDRQTWDKKLDFLLAIIGFAIDLGNVWRFPYICYKNGGGAFLIPYLTMLVFLGLPLFYMELALGQFHRQGPITIWRRICPMFCGVGYAICVVASFVGAYYNTIIAWALYYLIMSLRSPLVYASCDNDWNTPQCAAPGDGANRTNTSVSSVAEFFNNHVLEAHKSSGIGDLGPVRWQLFLCLVVVFIVIFFCCWKGTKSTGKTSLALLRWRDAVLTSSVNCCTSFLAGIVVFAVLGYMAHMQGTTVEAVATHGPGLVFVVYAEAISTLGGSVFWAIIFFLMLIALGLDSTFGGLEGVMTALADEFTIFRNRRTLVVAVVCGYCFLTGLPTVTYGGTYFIYLMDTHAAPISLLFICFVEVIAVNWFYGARRFADDIKSMIGTRPSIFWLVCWSAVCPLGLLILFSLSFVGYERLSLDGYIYPGWAELVGWLVTLASIVCIPGYAAWSFFTSHGSIRQ</sequence>
<dbReference type="PANTHER" id="PTHR11616:SF279">
    <property type="entry name" value="SODIUM-DEPENDENT SEROTONIN TRANSPORTER"/>
    <property type="match status" value="1"/>
</dbReference>
<evidence type="ECO:0000256" key="8">
    <source>
        <dbReference type="RuleBase" id="RU003732"/>
    </source>
</evidence>
<feature type="compositionally biased region" description="Basic and acidic residues" evidence="9">
    <location>
        <begin position="1"/>
        <end position="12"/>
    </location>
</feature>
<evidence type="ECO:0000256" key="7">
    <source>
        <dbReference type="PIRSR" id="PIRSR600175-2"/>
    </source>
</evidence>
<feature type="transmembrane region" description="Helical" evidence="10">
    <location>
        <begin position="593"/>
        <end position="614"/>
    </location>
</feature>
<dbReference type="SUPFAM" id="SSF161070">
    <property type="entry name" value="SNF-like"/>
    <property type="match status" value="1"/>
</dbReference>
<dbReference type="PROSITE" id="PS50267">
    <property type="entry name" value="NA_NEUROTRAN_SYMP_3"/>
    <property type="match status" value="1"/>
</dbReference>
<keyword evidence="5 10" id="KW-0472">Membrane</keyword>
<feature type="transmembrane region" description="Helical" evidence="10">
    <location>
        <begin position="421"/>
        <end position="445"/>
    </location>
</feature>
<feature type="transmembrane region" description="Helical" evidence="10">
    <location>
        <begin position="220"/>
        <end position="238"/>
    </location>
</feature>